<dbReference type="RefSeq" id="WP_057793401.1">
    <property type="nucleotide sequence ID" value="NZ_LAXJ01000010.1"/>
</dbReference>
<dbReference type="PATRIC" id="fig|1641875.4.peg.63"/>
<feature type="domain" description="Superoxide dismutase copper/zinc binding" evidence="3">
    <location>
        <begin position="45"/>
        <end position="171"/>
    </location>
</feature>
<dbReference type="InterPro" id="IPR036423">
    <property type="entry name" value="SOD-like_Cu/Zn_dom_sf"/>
</dbReference>
<evidence type="ECO:0000313" key="4">
    <source>
        <dbReference type="EMBL" id="KRS12255.1"/>
    </source>
</evidence>
<dbReference type="InterPro" id="IPR024134">
    <property type="entry name" value="SOD_Cu/Zn_/chaperone"/>
</dbReference>
<dbReference type="STRING" id="1641875.XM53_11400"/>
<dbReference type="OrthoDB" id="5431326at2"/>
<dbReference type="SUPFAM" id="SSF49329">
    <property type="entry name" value="Cu,Zn superoxide dismutase-like"/>
    <property type="match status" value="1"/>
</dbReference>
<accession>A0A0T5NUE4</accession>
<keyword evidence="5" id="KW-1185">Reference proteome</keyword>
<dbReference type="AlphaFoldDB" id="A0A0T5NUE4"/>
<feature type="signal peptide" evidence="2">
    <location>
        <begin position="1"/>
        <end position="25"/>
    </location>
</feature>
<dbReference type="InterPro" id="IPR018152">
    <property type="entry name" value="SOD_Cu/Zn_BS"/>
</dbReference>
<gene>
    <name evidence="4" type="ORF">XM53_11400</name>
</gene>
<evidence type="ECO:0000256" key="2">
    <source>
        <dbReference type="SAM" id="SignalP"/>
    </source>
</evidence>
<dbReference type="PANTHER" id="PTHR10003">
    <property type="entry name" value="SUPEROXIDE DISMUTASE CU-ZN -RELATED"/>
    <property type="match status" value="1"/>
</dbReference>
<keyword evidence="2" id="KW-0732">Signal</keyword>
<evidence type="ECO:0000256" key="1">
    <source>
        <dbReference type="ARBA" id="ARBA00010457"/>
    </source>
</evidence>
<dbReference type="EMBL" id="LAXJ01000010">
    <property type="protein sequence ID" value="KRS12255.1"/>
    <property type="molecule type" value="Genomic_DNA"/>
</dbReference>
<name>A0A0T5NUE4_9RHOB</name>
<dbReference type="InterPro" id="IPR001424">
    <property type="entry name" value="SOD_Cu_Zn_dom"/>
</dbReference>
<evidence type="ECO:0000259" key="3">
    <source>
        <dbReference type="Pfam" id="PF00080"/>
    </source>
</evidence>
<feature type="chain" id="PRO_5006663919" evidence="2">
    <location>
        <begin position="26"/>
        <end position="176"/>
    </location>
</feature>
<dbReference type="Pfam" id="PF00080">
    <property type="entry name" value="Sod_Cu"/>
    <property type="match status" value="1"/>
</dbReference>
<dbReference type="Gene3D" id="2.60.40.200">
    <property type="entry name" value="Superoxide dismutase, copper/zinc binding domain"/>
    <property type="match status" value="1"/>
</dbReference>
<sequence length="176" mass="17833">MRFHPLAHTAFFAAATALATAPALADADQDKGFAAQVEGSEDAITGTVRITPTASGVMRVSVDLEGVPAGPHGIHIHETGDCSASDFKSAGGHVAGDAKHGVSVEGGPHPGDLPNAEVGSDEKLVVTHFNERLTADHLTDDDGAAFIVHSGADDYESQPAGDAGARIACGVFEPAS</sequence>
<dbReference type="GO" id="GO:0006801">
    <property type="term" value="P:superoxide metabolic process"/>
    <property type="evidence" value="ECO:0007669"/>
    <property type="project" value="InterPro"/>
</dbReference>
<dbReference type="GO" id="GO:0005507">
    <property type="term" value="F:copper ion binding"/>
    <property type="evidence" value="ECO:0007669"/>
    <property type="project" value="InterPro"/>
</dbReference>
<protein>
    <submittedName>
        <fullName evidence="4">Superoxide dismutase</fullName>
    </submittedName>
</protein>
<proteinExistence type="inferred from homology"/>
<evidence type="ECO:0000313" key="5">
    <source>
        <dbReference type="Proteomes" id="UP000051295"/>
    </source>
</evidence>
<reference evidence="4 5" key="1">
    <citation type="submission" date="2015-04" db="EMBL/GenBank/DDBJ databases">
        <title>The draft genome sequence of Roseovarius sp.R12b.</title>
        <authorList>
            <person name="Li G."/>
            <person name="Lai Q."/>
            <person name="Shao Z."/>
            <person name="Yan P."/>
        </authorList>
    </citation>
    <scope>NUCLEOTIDE SEQUENCE [LARGE SCALE GENOMIC DNA]</scope>
    <source>
        <strain evidence="4 5">R12B</strain>
    </source>
</reference>
<comment type="similarity">
    <text evidence="1">Belongs to the Cu-Zn superoxide dismutase family.</text>
</comment>
<organism evidence="4 5">
    <name type="scientific">Roseovarius atlanticus</name>
    <dbReference type="NCBI Taxonomy" id="1641875"/>
    <lineage>
        <taxon>Bacteria</taxon>
        <taxon>Pseudomonadati</taxon>
        <taxon>Pseudomonadota</taxon>
        <taxon>Alphaproteobacteria</taxon>
        <taxon>Rhodobacterales</taxon>
        <taxon>Roseobacteraceae</taxon>
        <taxon>Roseovarius</taxon>
    </lineage>
</organism>
<comment type="caution">
    <text evidence="4">The sequence shown here is derived from an EMBL/GenBank/DDBJ whole genome shotgun (WGS) entry which is preliminary data.</text>
</comment>
<dbReference type="PROSITE" id="PS00087">
    <property type="entry name" value="SOD_CU_ZN_1"/>
    <property type="match status" value="1"/>
</dbReference>
<dbReference type="Proteomes" id="UP000051295">
    <property type="component" value="Unassembled WGS sequence"/>
</dbReference>